<dbReference type="AlphaFoldDB" id="K8P305"/>
<comment type="caution">
    <text evidence="2">The sequence shown here is derived from an EMBL/GenBank/DDBJ whole genome shotgun (WGS) entry which is preliminary data.</text>
</comment>
<accession>K8P305</accession>
<dbReference type="PATRIC" id="fig|883079.3.peg.3838"/>
<feature type="transmembrane region" description="Helical" evidence="1">
    <location>
        <begin position="7"/>
        <end position="28"/>
    </location>
</feature>
<evidence type="ECO:0000313" key="2">
    <source>
        <dbReference type="EMBL" id="EKS32783.1"/>
    </source>
</evidence>
<keyword evidence="3" id="KW-1185">Reference proteome</keyword>
<protein>
    <submittedName>
        <fullName evidence="2">Uncharacterized protein</fullName>
    </submittedName>
</protein>
<keyword evidence="1" id="KW-0472">Membrane</keyword>
<keyword evidence="1" id="KW-1133">Transmembrane helix</keyword>
<organism evidence="2 3">
    <name type="scientific">Afipia clevelandensis ATCC 49720</name>
    <dbReference type="NCBI Taxonomy" id="883079"/>
    <lineage>
        <taxon>Bacteria</taxon>
        <taxon>Pseudomonadati</taxon>
        <taxon>Pseudomonadota</taxon>
        <taxon>Alphaproteobacteria</taxon>
        <taxon>Hyphomicrobiales</taxon>
        <taxon>Nitrobacteraceae</taxon>
        <taxon>Afipia</taxon>
    </lineage>
</organism>
<dbReference type="RefSeq" id="WP_002714630.1">
    <property type="nucleotide sequence ID" value="NZ_KB375281.1"/>
</dbReference>
<dbReference type="Proteomes" id="UP000001095">
    <property type="component" value="Unassembled WGS sequence"/>
</dbReference>
<gene>
    <name evidence="2" type="ORF">HMPREF9696_03760</name>
</gene>
<sequence length="51" mass="5888">MIILKRIALAVIMVAIVAMFGLFAWNFYQRYTASDQPPPVIYERSDRPSRA</sequence>
<evidence type="ECO:0000256" key="1">
    <source>
        <dbReference type="SAM" id="Phobius"/>
    </source>
</evidence>
<name>K8P305_9BRAD</name>
<keyword evidence="1" id="KW-0812">Transmembrane</keyword>
<dbReference type="HOGENOM" id="CLU_214707_0_0_5"/>
<evidence type="ECO:0000313" key="3">
    <source>
        <dbReference type="Proteomes" id="UP000001095"/>
    </source>
</evidence>
<dbReference type="EMBL" id="AGWY01000015">
    <property type="protein sequence ID" value="EKS32783.1"/>
    <property type="molecule type" value="Genomic_DNA"/>
</dbReference>
<reference evidence="2 3" key="1">
    <citation type="submission" date="2012-04" db="EMBL/GenBank/DDBJ databases">
        <title>The Genome Sequence of Afipia clevelandensis ATCC 49720.</title>
        <authorList>
            <consortium name="The Broad Institute Genome Sequencing Platform"/>
            <person name="Earl A."/>
            <person name="Ward D."/>
            <person name="Feldgarden M."/>
            <person name="Gevers D."/>
            <person name="Huys G."/>
            <person name="Walker B."/>
            <person name="Young S.K."/>
            <person name="Zeng Q."/>
            <person name="Gargeya S."/>
            <person name="Fitzgerald M."/>
            <person name="Haas B."/>
            <person name="Abouelleil A."/>
            <person name="Alvarado L."/>
            <person name="Arachchi H.M."/>
            <person name="Berlin A."/>
            <person name="Chapman S.B."/>
            <person name="Goldberg J."/>
            <person name="Griggs A."/>
            <person name="Gujja S."/>
            <person name="Hansen M."/>
            <person name="Howarth C."/>
            <person name="Imamovic A."/>
            <person name="Larimer J."/>
            <person name="McCowen C."/>
            <person name="Montmayeur A."/>
            <person name="Murphy C."/>
            <person name="Neiman D."/>
            <person name="Pearson M."/>
            <person name="Priest M."/>
            <person name="Roberts A."/>
            <person name="Saif S."/>
            <person name="Shea T."/>
            <person name="Sisk P."/>
            <person name="Sykes S."/>
            <person name="Wortman J."/>
            <person name="Nusbaum C."/>
            <person name="Birren B."/>
        </authorList>
    </citation>
    <scope>NUCLEOTIDE SEQUENCE [LARGE SCALE GENOMIC DNA]</scope>
    <source>
        <strain evidence="2 3">ATCC 49720</strain>
    </source>
</reference>
<proteinExistence type="predicted"/>